<name>A0A644YCR5_9ZZZZ</name>
<comment type="caution">
    <text evidence="2">The sequence shown here is derived from an EMBL/GenBank/DDBJ whole genome shotgun (WGS) entry which is preliminary data.</text>
</comment>
<feature type="compositionally biased region" description="Polar residues" evidence="1">
    <location>
        <begin position="163"/>
        <end position="174"/>
    </location>
</feature>
<sequence length="232" mass="25106">MKGVWQHMDKENACAARPHQPGALDKIRVPQGGKRRAGYPGKAGDKHYPQHQQHLVFSGTESGHAHQRQQNAGESGDGVVQAHQCLVHRPAEIPGQRPDEGAEDSADCHRSPGHQSGESRAPEDAAEYVPAKVVRSEQMGKRRGQKRFPAAHGGGVVGRPHRAQQNQGQQNTRNDTAREKAGVSVGANGFLQRFHVRAPPSLGSMKRLIRSAAVFATTTHRARITTMACTVG</sequence>
<feature type="region of interest" description="Disordered" evidence="1">
    <location>
        <begin position="1"/>
        <end position="47"/>
    </location>
</feature>
<dbReference type="EMBL" id="VSSQ01004553">
    <property type="protein sequence ID" value="MPM25681.1"/>
    <property type="molecule type" value="Genomic_DNA"/>
</dbReference>
<reference evidence="2" key="1">
    <citation type="submission" date="2019-08" db="EMBL/GenBank/DDBJ databases">
        <authorList>
            <person name="Kucharzyk K."/>
            <person name="Murdoch R.W."/>
            <person name="Higgins S."/>
            <person name="Loffler F."/>
        </authorList>
    </citation>
    <scope>NUCLEOTIDE SEQUENCE</scope>
</reference>
<evidence type="ECO:0000313" key="2">
    <source>
        <dbReference type="EMBL" id="MPM25681.1"/>
    </source>
</evidence>
<protein>
    <submittedName>
        <fullName evidence="2">Uncharacterized protein</fullName>
    </submittedName>
</protein>
<gene>
    <name evidence="2" type="ORF">SDC9_72180</name>
</gene>
<feature type="region of interest" description="Disordered" evidence="1">
    <location>
        <begin position="90"/>
        <end position="180"/>
    </location>
</feature>
<accession>A0A644YCR5</accession>
<proteinExistence type="predicted"/>
<dbReference type="AlphaFoldDB" id="A0A644YCR5"/>
<organism evidence="2">
    <name type="scientific">bioreactor metagenome</name>
    <dbReference type="NCBI Taxonomy" id="1076179"/>
    <lineage>
        <taxon>unclassified sequences</taxon>
        <taxon>metagenomes</taxon>
        <taxon>ecological metagenomes</taxon>
    </lineage>
</organism>
<evidence type="ECO:0000256" key="1">
    <source>
        <dbReference type="SAM" id="MobiDB-lite"/>
    </source>
</evidence>